<gene>
    <name evidence="1" type="ORF">JJJ17_10960</name>
</gene>
<name>A0A934SG84_9RHOB</name>
<accession>A0A934SG84</accession>
<comment type="caution">
    <text evidence="1">The sequence shown here is derived from an EMBL/GenBank/DDBJ whole genome shotgun (WGS) entry which is preliminary data.</text>
</comment>
<reference evidence="1" key="1">
    <citation type="submission" date="2021-01" db="EMBL/GenBank/DDBJ databases">
        <title>Paracoccus amoyensis sp. nov., isolated from the surface seawater along the coast of Xiamen Island, China.</title>
        <authorList>
            <person name="Lyu L."/>
        </authorList>
    </citation>
    <scope>NUCLEOTIDE SEQUENCE</scope>
    <source>
        <strain evidence="1">MJ17</strain>
    </source>
</reference>
<evidence type="ECO:0000313" key="1">
    <source>
        <dbReference type="EMBL" id="MBK4216446.1"/>
    </source>
</evidence>
<dbReference type="RefSeq" id="WP_200686299.1">
    <property type="nucleotide sequence ID" value="NZ_JAEPRQ010000003.1"/>
</dbReference>
<dbReference type="Proteomes" id="UP000640485">
    <property type="component" value="Unassembled WGS sequence"/>
</dbReference>
<dbReference type="EMBL" id="JAEPRQ010000003">
    <property type="protein sequence ID" value="MBK4216446.1"/>
    <property type="molecule type" value="Genomic_DNA"/>
</dbReference>
<proteinExistence type="predicted"/>
<keyword evidence="2" id="KW-1185">Reference proteome</keyword>
<organism evidence="1 2">
    <name type="scientific">Paracoccus caeni</name>
    <dbReference type="NCBI Taxonomy" id="657651"/>
    <lineage>
        <taxon>Bacteria</taxon>
        <taxon>Pseudomonadati</taxon>
        <taxon>Pseudomonadota</taxon>
        <taxon>Alphaproteobacteria</taxon>
        <taxon>Rhodobacterales</taxon>
        <taxon>Paracoccaceae</taxon>
        <taxon>Paracoccus</taxon>
    </lineage>
</organism>
<sequence>MIEALIALRIEPSGLFAWLLRQDGEAAWHTMLDLAQGKHVRSYYVLDDSADEAAYAEAVAALDRRAKDSLAAHLSNEVLTEKWIGCAETHPALADQISAAEYPIQMWLFRYEAGQRERDEALIRRIVSRRSA</sequence>
<dbReference type="AlphaFoldDB" id="A0A934SG84"/>
<protein>
    <submittedName>
        <fullName evidence="1">Uncharacterized protein</fullName>
    </submittedName>
</protein>
<evidence type="ECO:0000313" key="2">
    <source>
        <dbReference type="Proteomes" id="UP000640485"/>
    </source>
</evidence>